<dbReference type="Proteomes" id="UP001189429">
    <property type="component" value="Unassembled WGS sequence"/>
</dbReference>
<reference evidence="2" key="1">
    <citation type="submission" date="2023-10" db="EMBL/GenBank/DDBJ databases">
        <authorList>
            <person name="Chen Y."/>
            <person name="Shah S."/>
            <person name="Dougan E. K."/>
            <person name="Thang M."/>
            <person name="Chan C."/>
        </authorList>
    </citation>
    <scope>NUCLEOTIDE SEQUENCE [LARGE SCALE GENOMIC DNA]</scope>
</reference>
<feature type="region of interest" description="Disordered" evidence="1">
    <location>
        <begin position="66"/>
        <end position="118"/>
    </location>
</feature>
<name>A0ABN9T4B1_9DINO</name>
<feature type="compositionally biased region" description="Low complexity" evidence="1">
    <location>
        <begin position="66"/>
        <end position="75"/>
    </location>
</feature>
<dbReference type="EMBL" id="CAUYUJ010014306">
    <property type="protein sequence ID" value="CAK0839586.1"/>
    <property type="molecule type" value="Genomic_DNA"/>
</dbReference>
<gene>
    <name evidence="2" type="ORF">PCOR1329_LOCUS35237</name>
</gene>
<protein>
    <submittedName>
        <fullName evidence="2">Uncharacterized protein</fullName>
    </submittedName>
</protein>
<evidence type="ECO:0000256" key="1">
    <source>
        <dbReference type="SAM" id="MobiDB-lite"/>
    </source>
</evidence>
<keyword evidence="3" id="KW-1185">Reference proteome</keyword>
<evidence type="ECO:0000313" key="3">
    <source>
        <dbReference type="Proteomes" id="UP001189429"/>
    </source>
</evidence>
<comment type="caution">
    <text evidence="2">The sequence shown here is derived from an EMBL/GenBank/DDBJ whole genome shotgun (WGS) entry which is preliminary data.</text>
</comment>
<evidence type="ECO:0000313" key="2">
    <source>
        <dbReference type="EMBL" id="CAK0839586.1"/>
    </source>
</evidence>
<proteinExistence type="predicted"/>
<feature type="compositionally biased region" description="Low complexity" evidence="1">
    <location>
        <begin position="84"/>
        <end position="102"/>
    </location>
</feature>
<accession>A0ABN9T4B1</accession>
<sequence>MIRVPHAAHAYVRAALRRRWETIAVWASCVHGSPPRFEAESNWLCNVSLRSRWSWRHAPVVLAVASASSGSARGRAPPPPPRRSPTGAAAAARRAARGPSTRTRSKLFKGYGAEGAGG</sequence>
<organism evidence="2 3">
    <name type="scientific">Prorocentrum cordatum</name>
    <dbReference type="NCBI Taxonomy" id="2364126"/>
    <lineage>
        <taxon>Eukaryota</taxon>
        <taxon>Sar</taxon>
        <taxon>Alveolata</taxon>
        <taxon>Dinophyceae</taxon>
        <taxon>Prorocentrales</taxon>
        <taxon>Prorocentraceae</taxon>
        <taxon>Prorocentrum</taxon>
    </lineage>
</organism>